<proteinExistence type="predicted"/>
<dbReference type="InterPro" id="IPR052016">
    <property type="entry name" value="Bact_Sigma-Reg"/>
</dbReference>
<dbReference type="AlphaFoldDB" id="A0A930VMF7"/>
<evidence type="ECO:0000313" key="3">
    <source>
        <dbReference type="EMBL" id="MBF4766540.1"/>
    </source>
</evidence>
<accession>A0A930VMF7</accession>
<evidence type="ECO:0000259" key="2">
    <source>
        <dbReference type="SMART" id="SM00331"/>
    </source>
</evidence>
<dbReference type="SMART" id="SM00331">
    <property type="entry name" value="PP2C_SIG"/>
    <property type="match status" value="1"/>
</dbReference>
<evidence type="ECO:0000256" key="1">
    <source>
        <dbReference type="ARBA" id="ARBA00022801"/>
    </source>
</evidence>
<organism evidence="3 4">
    <name type="scientific">Nocardioides agariphilus</name>
    <dbReference type="NCBI Taxonomy" id="433664"/>
    <lineage>
        <taxon>Bacteria</taxon>
        <taxon>Bacillati</taxon>
        <taxon>Actinomycetota</taxon>
        <taxon>Actinomycetes</taxon>
        <taxon>Propionibacteriales</taxon>
        <taxon>Nocardioidaceae</taxon>
        <taxon>Nocardioides</taxon>
    </lineage>
</organism>
<dbReference type="PANTHER" id="PTHR43156">
    <property type="entry name" value="STAGE II SPORULATION PROTEIN E-RELATED"/>
    <property type="match status" value="1"/>
</dbReference>
<dbReference type="Gene3D" id="3.60.40.10">
    <property type="entry name" value="PPM-type phosphatase domain"/>
    <property type="match status" value="1"/>
</dbReference>
<dbReference type="SUPFAM" id="SSF81606">
    <property type="entry name" value="PP2C-like"/>
    <property type="match status" value="1"/>
</dbReference>
<dbReference type="Proteomes" id="UP000660668">
    <property type="component" value="Unassembled WGS sequence"/>
</dbReference>
<gene>
    <name evidence="3" type="ORF">ISU10_02015</name>
</gene>
<keyword evidence="4" id="KW-1185">Reference proteome</keyword>
<dbReference type="PANTHER" id="PTHR43156:SF2">
    <property type="entry name" value="STAGE II SPORULATION PROTEIN E"/>
    <property type="match status" value="1"/>
</dbReference>
<protein>
    <submittedName>
        <fullName evidence="3">PP2C family protein-serine/threonine phosphatase</fullName>
    </submittedName>
</protein>
<dbReference type="EMBL" id="JADKPO010000002">
    <property type="protein sequence ID" value="MBF4766540.1"/>
    <property type="molecule type" value="Genomic_DNA"/>
</dbReference>
<dbReference type="InterPro" id="IPR001932">
    <property type="entry name" value="PPM-type_phosphatase-like_dom"/>
</dbReference>
<name>A0A930VMF7_9ACTN</name>
<dbReference type="InterPro" id="IPR036457">
    <property type="entry name" value="PPM-type-like_dom_sf"/>
</dbReference>
<dbReference type="GO" id="GO:0016791">
    <property type="term" value="F:phosphatase activity"/>
    <property type="evidence" value="ECO:0007669"/>
    <property type="project" value="TreeGrafter"/>
</dbReference>
<evidence type="ECO:0000313" key="4">
    <source>
        <dbReference type="Proteomes" id="UP000660668"/>
    </source>
</evidence>
<keyword evidence="1" id="KW-0378">Hydrolase</keyword>
<reference evidence="3" key="1">
    <citation type="submission" date="2020-11" db="EMBL/GenBank/DDBJ databases">
        <title>Nocardioides cynanchi sp. nov., isolated from soil of rhizosphere of Cynanchum wilfordii.</title>
        <authorList>
            <person name="Lee J.-S."/>
            <person name="Suh M.K."/>
            <person name="Kim J.-S."/>
        </authorList>
    </citation>
    <scope>NUCLEOTIDE SEQUENCE</scope>
    <source>
        <strain evidence="3">KCTC 19276</strain>
    </source>
</reference>
<sequence>MSELDSLVDDESLVDLLATASALAAGAAIAVTDADGRHLVGATVAGGARLTLRLEDRLVGHVVHDAAMAPDLAELVRTSVEMALRGARQHASRVTAAQELAIGRDIQRSLLPRRFPDVEGWRFAADYEPAREVGGDLYDVFRVRGASHDVALLIADVTGKGVPAALLMADTKALLHAAADNADDPADALARVNRILCVERRTTLFLTAALASVDADTGNVRLASAGHEPPLVIRADGQVEALEAGGAILGAFPVASFELGNCRIEPGETMVLYTDGITDTRDATGAFYGESRLVALLGTLSGAGADDVRDAVLADVRAFRGDAAVYDDLTLLVARREP</sequence>
<dbReference type="RefSeq" id="WP_194694700.1">
    <property type="nucleotide sequence ID" value="NZ_JADKPO010000002.1"/>
</dbReference>
<dbReference type="Pfam" id="PF07228">
    <property type="entry name" value="SpoIIE"/>
    <property type="match status" value="1"/>
</dbReference>
<comment type="caution">
    <text evidence="3">The sequence shown here is derived from an EMBL/GenBank/DDBJ whole genome shotgun (WGS) entry which is preliminary data.</text>
</comment>
<feature type="domain" description="PPM-type phosphatase" evidence="2">
    <location>
        <begin position="118"/>
        <end position="336"/>
    </location>
</feature>